<organism evidence="1 2">
    <name type="scientific">Vibrio cholerae</name>
    <dbReference type="NCBI Taxonomy" id="666"/>
    <lineage>
        <taxon>Bacteria</taxon>
        <taxon>Pseudomonadati</taxon>
        <taxon>Pseudomonadota</taxon>
        <taxon>Gammaproteobacteria</taxon>
        <taxon>Vibrionales</taxon>
        <taxon>Vibrionaceae</taxon>
        <taxon>Vibrio</taxon>
    </lineage>
</organism>
<proteinExistence type="predicted"/>
<evidence type="ECO:0000313" key="2">
    <source>
        <dbReference type="Proteomes" id="UP000041770"/>
    </source>
</evidence>
<sequence>MRVSTIGLKLFKAHFTHHSMTAAGIGAHMLTHSPRPSLMRITDRERVLGGIE</sequence>
<reference evidence="1 2" key="1">
    <citation type="submission" date="2015-07" db="EMBL/GenBank/DDBJ databases">
        <authorList>
            <consortium name="Pathogen Informatics"/>
        </authorList>
    </citation>
    <scope>NUCLEOTIDE SEQUENCE [LARGE SCALE GENOMIC DNA]</scope>
    <source>
        <strain evidence="1 2">A316</strain>
    </source>
</reference>
<dbReference type="Proteomes" id="UP000041770">
    <property type="component" value="Unassembled WGS sequence"/>
</dbReference>
<accession>A0A656A940</accession>
<gene>
    <name evidence="1" type="ORF">ERS013200_00504</name>
</gene>
<protein>
    <submittedName>
        <fullName evidence="1">Uncharacterized protein</fullName>
    </submittedName>
</protein>
<dbReference type="AlphaFoldDB" id="A0A656A940"/>
<dbReference type="EMBL" id="CWQY01000002">
    <property type="protein sequence ID" value="CSC07704.1"/>
    <property type="molecule type" value="Genomic_DNA"/>
</dbReference>
<evidence type="ECO:0000313" key="1">
    <source>
        <dbReference type="EMBL" id="CSC07704.1"/>
    </source>
</evidence>
<name>A0A656A940_VIBCL</name>